<dbReference type="RefSeq" id="WP_230340035.1">
    <property type="nucleotide sequence ID" value="NZ_CP069798.1"/>
</dbReference>
<keyword evidence="5 6" id="KW-0949">S-adenosyl-L-methionine</keyword>
<dbReference type="SUPFAM" id="SSF53335">
    <property type="entry name" value="S-adenosyl-L-methionine-dependent methyltransferases"/>
    <property type="match status" value="1"/>
</dbReference>
<dbReference type="GO" id="GO:0070043">
    <property type="term" value="F:rRNA (guanine-N7-)-methyltransferase activity"/>
    <property type="evidence" value="ECO:0007669"/>
    <property type="project" value="UniProtKB-UniRule"/>
</dbReference>
<evidence type="ECO:0000313" key="8">
    <source>
        <dbReference type="Proteomes" id="UP000653156"/>
    </source>
</evidence>
<feature type="binding site" evidence="6">
    <location>
        <position position="142"/>
    </location>
    <ligand>
        <name>S-adenosyl-L-methionine</name>
        <dbReference type="ChEBI" id="CHEBI:59789"/>
    </ligand>
</feature>
<dbReference type="HAMAP" id="MF_00074">
    <property type="entry name" value="16SrRNA_methyltr_G"/>
    <property type="match status" value="1"/>
</dbReference>
<dbReference type="Pfam" id="PF02527">
    <property type="entry name" value="GidB"/>
    <property type="match status" value="1"/>
</dbReference>
<name>A0A892ZLS8_9NEIS</name>
<keyword evidence="1 6" id="KW-0963">Cytoplasm</keyword>
<keyword evidence="4 6" id="KW-0808">Transferase</keyword>
<dbReference type="PANTHER" id="PTHR31760">
    <property type="entry name" value="S-ADENOSYL-L-METHIONINE-DEPENDENT METHYLTRANSFERASES SUPERFAMILY PROTEIN"/>
    <property type="match status" value="1"/>
</dbReference>
<keyword evidence="8" id="KW-1185">Reference proteome</keyword>
<feature type="binding site" evidence="6">
    <location>
        <position position="77"/>
    </location>
    <ligand>
        <name>S-adenosyl-L-methionine</name>
        <dbReference type="ChEBI" id="CHEBI:59789"/>
    </ligand>
</feature>
<dbReference type="AlphaFoldDB" id="A0A892ZLS8"/>
<protein>
    <recommendedName>
        <fullName evidence="6">Ribosomal RNA small subunit methyltransferase G</fullName>
        <ecNumber evidence="6">2.1.1.170</ecNumber>
    </recommendedName>
    <alternativeName>
        <fullName evidence="6">16S rRNA 7-methylguanosine methyltransferase</fullName>
        <shortName evidence="6">16S rRNA m7G methyltransferase</shortName>
    </alternativeName>
</protein>
<evidence type="ECO:0000256" key="2">
    <source>
        <dbReference type="ARBA" id="ARBA00022552"/>
    </source>
</evidence>
<evidence type="ECO:0000256" key="1">
    <source>
        <dbReference type="ARBA" id="ARBA00022490"/>
    </source>
</evidence>
<gene>
    <name evidence="6 7" type="primary">rsmG</name>
    <name evidence="7" type="ORF">JQU52_05020</name>
</gene>
<dbReference type="InterPro" id="IPR003682">
    <property type="entry name" value="rRNA_ssu_MeTfrase_G"/>
</dbReference>
<dbReference type="PIRSF" id="PIRSF003078">
    <property type="entry name" value="GidB"/>
    <property type="match status" value="1"/>
</dbReference>
<comment type="subcellular location">
    <subcellularLocation>
        <location evidence="6">Cytoplasm</location>
    </subcellularLocation>
</comment>
<dbReference type="EC" id="2.1.1.170" evidence="6"/>
<evidence type="ECO:0000256" key="4">
    <source>
        <dbReference type="ARBA" id="ARBA00022679"/>
    </source>
</evidence>
<dbReference type="Proteomes" id="UP000653156">
    <property type="component" value="Chromosome"/>
</dbReference>
<evidence type="ECO:0000313" key="7">
    <source>
        <dbReference type="EMBL" id="QRQ82747.1"/>
    </source>
</evidence>
<evidence type="ECO:0000256" key="3">
    <source>
        <dbReference type="ARBA" id="ARBA00022603"/>
    </source>
</evidence>
<proteinExistence type="inferred from homology"/>
<dbReference type="KEGG" id="ptes:JQU52_05020"/>
<feature type="binding site" evidence="6">
    <location>
        <position position="82"/>
    </location>
    <ligand>
        <name>S-adenosyl-L-methionine</name>
        <dbReference type="ChEBI" id="CHEBI:59789"/>
    </ligand>
</feature>
<evidence type="ECO:0000256" key="5">
    <source>
        <dbReference type="ARBA" id="ARBA00022691"/>
    </source>
</evidence>
<comment type="caution">
    <text evidence="6">Lacks conserved residue(s) required for the propagation of feature annotation.</text>
</comment>
<accession>A0A892ZLS8</accession>
<evidence type="ECO:0000256" key="6">
    <source>
        <dbReference type="HAMAP-Rule" id="MF_00074"/>
    </source>
</evidence>
<keyword evidence="3 6" id="KW-0489">Methyltransferase</keyword>
<dbReference type="InterPro" id="IPR029063">
    <property type="entry name" value="SAM-dependent_MTases_sf"/>
</dbReference>
<dbReference type="PANTHER" id="PTHR31760:SF0">
    <property type="entry name" value="S-ADENOSYL-L-METHIONINE-DEPENDENT METHYLTRANSFERASES SUPERFAMILY PROTEIN"/>
    <property type="match status" value="1"/>
</dbReference>
<reference evidence="7" key="1">
    <citation type="submission" date="2021-02" db="EMBL/GenBank/DDBJ databases">
        <title>Neisseriaceae sp. 26B isolated from the cloaca of a Common Toad-headed Turtle (Mesoclemmys nasuta).</title>
        <authorList>
            <person name="Spergser J."/>
            <person name="Busse H.-J."/>
        </authorList>
    </citation>
    <scope>NUCLEOTIDE SEQUENCE</scope>
    <source>
        <strain evidence="7">26B</strain>
    </source>
</reference>
<dbReference type="Gene3D" id="3.40.50.150">
    <property type="entry name" value="Vaccinia Virus protein VP39"/>
    <property type="match status" value="1"/>
</dbReference>
<feature type="binding site" evidence="6">
    <location>
        <begin position="128"/>
        <end position="129"/>
    </location>
    <ligand>
        <name>S-adenosyl-L-methionine</name>
        <dbReference type="ChEBI" id="CHEBI:59789"/>
    </ligand>
</feature>
<dbReference type="EMBL" id="CP069798">
    <property type="protein sequence ID" value="QRQ82747.1"/>
    <property type="molecule type" value="Genomic_DNA"/>
</dbReference>
<dbReference type="NCBIfam" id="TIGR00138">
    <property type="entry name" value="rsmG_gidB"/>
    <property type="match status" value="1"/>
</dbReference>
<comment type="similarity">
    <text evidence="6">Belongs to the methyltransferase superfamily. RNA methyltransferase RsmG family.</text>
</comment>
<comment type="catalytic activity">
    <reaction evidence="6">
        <text>guanosine(527) in 16S rRNA + S-adenosyl-L-methionine = N(7)-methylguanosine(527) in 16S rRNA + S-adenosyl-L-homocysteine</text>
        <dbReference type="Rhea" id="RHEA:42732"/>
        <dbReference type="Rhea" id="RHEA-COMP:10209"/>
        <dbReference type="Rhea" id="RHEA-COMP:10210"/>
        <dbReference type="ChEBI" id="CHEBI:57856"/>
        <dbReference type="ChEBI" id="CHEBI:59789"/>
        <dbReference type="ChEBI" id="CHEBI:74269"/>
        <dbReference type="ChEBI" id="CHEBI:74480"/>
        <dbReference type="EC" id="2.1.1.170"/>
    </reaction>
</comment>
<comment type="function">
    <text evidence="6">Specifically methylates the N7 position of guanine in position 527 of 16S rRNA.</text>
</comment>
<dbReference type="GO" id="GO:0005829">
    <property type="term" value="C:cytosol"/>
    <property type="evidence" value="ECO:0007669"/>
    <property type="project" value="TreeGrafter"/>
</dbReference>
<organism evidence="7 8">
    <name type="scientific">Paralysiella testudinis</name>
    <dbReference type="NCBI Taxonomy" id="2809020"/>
    <lineage>
        <taxon>Bacteria</taxon>
        <taxon>Pseudomonadati</taxon>
        <taxon>Pseudomonadota</taxon>
        <taxon>Betaproteobacteria</taxon>
        <taxon>Neisseriales</taxon>
        <taxon>Neisseriaceae</taxon>
        <taxon>Paralysiella</taxon>
    </lineage>
</organism>
<keyword evidence="2 6" id="KW-0698">rRNA processing</keyword>
<sequence length="211" mass="22899">MSDLKSHLQQGLQQMGIVLSVPQQLQLLAFVELLKKWNSTYNLTALRDEQSVISHHILDSLTLLPYVAEARGLIDVGSGGGMPGIPIAIARPDLPVALLDANSKKTSFLQQAAIELGLNNVQVITGRVEAMVGEQFDVITSRAFAELSDFVSITKQLMAKGGCWAAMKGVYPYEEIAQLPPGVAVVQVDKLEVPNLGAERHMVILQKKDVT</sequence>